<dbReference type="RefSeq" id="WP_112331872.1">
    <property type="nucleotide sequence ID" value="NZ_QLYR01000001.1"/>
</dbReference>
<gene>
    <name evidence="1" type="ORF">DPQ25_04125</name>
</gene>
<comment type="caution">
    <text evidence="1">The sequence shown here is derived from an EMBL/GenBank/DDBJ whole genome shotgun (WGS) entry which is preliminary data.</text>
</comment>
<name>A0A328UFR7_9FIRM</name>
<reference evidence="1 2" key="1">
    <citation type="submission" date="2018-06" db="EMBL/GenBank/DDBJ databases">
        <title>Noncontiguous genome sequence of Ruminococcaceae bacterium ASD2818.</title>
        <authorList>
            <person name="Chaplin A.V."/>
            <person name="Sokolova S.R."/>
            <person name="Kochetkova T.O."/>
            <person name="Goltsov A.Y."/>
            <person name="Trofimov D.Y."/>
            <person name="Efimov B.A."/>
        </authorList>
    </citation>
    <scope>NUCLEOTIDE SEQUENCE [LARGE SCALE GENOMIC DNA]</scope>
    <source>
        <strain evidence="1 2">ASD2818</strain>
    </source>
</reference>
<organism evidence="1 2">
    <name type="scientific">Hydrogeniiclostridium mannosilyticum</name>
    <dbReference type="NCBI Taxonomy" id="2764322"/>
    <lineage>
        <taxon>Bacteria</taxon>
        <taxon>Bacillati</taxon>
        <taxon>Bacillota</taxon>
        <taxon>Clostridia</taxon>
        <taxon>Eubacteriales</taxon>
        <taxon>Acutalibacteraceae</taxon>
        <taxon>Hydrogeniiclostridium</taxon>
    </lineage>
</organism>
<proteinExistence type="predicted"/>
<accession>A0A328UFR7</accession>
<dbReference type="SUPFAM" id="SSF52540">
    <property type="entry name" value="P-loop containing nucleoside triphosphate hydrolases"/>
    <property type="match status" value="1"/>
</dbReference>
<dbReference type="Proteomes" id="UP000249377">
    <property type="component" value="Unassembled WGS sequence"/>
</dbReference>
<sequence>MTKRLITIVGANGVGKTTTSNSLLQMLPNSAYVDADWCRAINPFQFTEATKKTVTDNIFCLFKNYLSCDDIETVIFPYGFHGERKPIYDEVIRRLRDEGIVFAEHIVILKCEYEENKKRSIKDNRDNERIERGMKNTFNFYDELEYPTIDTTFMSPGQVSQKIIELFFR</sequence>
<evidence type="ECO:0000313" key="2">
    <source>
        <dbReference type="Proteomes" id="UP000249377"/>
    </source>
</evidence>
<dbReference type="Gene3D" id="3.40.50.300">
    <property type="entry name" value="P-loop containing nucleotide triphosphate hydrolases"/>
    <property type="match status" value="1"/>
</dbReference>
<keyword evidence="2" id="KW-1185">Reference proteome</keyword>
<evidence type="ECO:0000313" key="1">
    <source>
        <dbReference type="EMBL" id="RAQ30677.1"/>
    </source>
</evidence>
<dbReference type="EMBL" id="QLYR01000001">
    <property type="protein sequence ID" value="RAQ30677.1"/>
    <property type="molecule type" value="Genomic_DNA"/>
</dbReference>
<dbReference type="AlphaFoldDB" id="A0A328UFR7"/>
<dbReference type="InterPro" id="IPR027417">
    <property type="entry name" value="P-loop_NTPase"/>
</dbReference>
<protein>
    <recommendedName>
        <fullName evidence="3">UDP-N-acetylglucosamine kinase</fullName>
    </recommendedName>
</protein>
<evidence type="ECO:0008006" key="3">
    <source>
        <dbReference type="Google" id="ProtNLM"/>
    </source>
</evidence>